<dbReference type="VEuPathDB" id="FungiDB:TSTA_110320"/>
<accession>B8MUI0</accession>
<feature type="region of interest" description="Disordered" evidence="1">
    <location>
        <begin position="77"/>
        <end position="101"/>
    </location>
</feature>
<keyword evidence="3" id="KW-1185">Reference proteome</keyword>
<evidence type="ECO:0000256" key="1">
    <source>
        <dbReference type="SAM" id="MobiDB-lite"/>
    </source>
</evidence>
<organism evidence="2 3">
    <name type="scientific">Talaromyces stipitatus (strain ATCC 10500 / CBS 375.48 / QM 6759 / NRRL 1006)</name>
    <name type="common">Penicillium stipitatum</name>
    <dbReference type="NCBI Taxonomy" id="441959"/>
    <lineage>
        <taxon>Eukaryota</taxon>
        <taxon>Fungi</taxon>
        <taxon>Dikarya</taxon>
        <taxon>Ascomycota</taxon>
        <taxon>Pezizomycotina</taxon>
        <taxon>Eurotiomycetes</taxon>
        <taxon>Eurotiomycetidae</taxon>
        <taxon>Eurotiales</taxon>
        <taxon>Trichocomaceae</taxon>
        <taxon>Talaromyces</taxon>
        <taxon>Talaromyces sect. Talaromyces</taxon>
    </lineage>
</organism>
<reference evidence="3" key="1">
    <citation type="journal article" date="2015" name="Genome Announc.">
        <title>Genome sequence of the AIDS-associated pathogen Penicillium marneffei (ATCC18224) and its near taxonomic relative Talaromyces stipitatus (ATCC10500).</title>
        <authorList>
            <person name="Nierman W.C."/>
            <person name="Fedorova-Abrams N.D."/>
            <person name="Andrianopoulos A."/>
        </authorList>
    </citation>
    <scope>NUCLEOTIDE SEQUENCE [LARGE SCALE GENOMIC DNA]</scope>
    <source>
        <strain evidence="3">ATCC 10500 / CBS 375.48 / QM 6759 / NRRL 1006</strain>
    </source>
</reference>
<dbReference type="Proteomes" id="UP000001745">
    <property type="component" value="Unassembled WGS sequence"/>
</dbReference>
<dbReference type="InParanoid" id="B8MUI0"/>
<dbReference type="GeneID" id="8107264"/>
<name>B8MUI0_TALSN</name>
<gene>
    <name evidence="2" type="ORF">TSTA_110320</name>
</gene>
<proteinExistence type="predicted"/>
<dbReference type="AlphaFoldDB" id="B8MUI0"/>
<evidence type="ECO:0000313" key="2">
    <source>
        <dbReference type="EMBL" id="EED11852.1"/>
    </source>
</evidence>
<dbReference type="EMBL" id="EQ962661">
    <property type="protein sequence ID" value="EED11852.1"/>
    <property type="molecule type" value="Genomic_DNA"/>
</dbReference>
<dbReference type="HOGENOM" id="CLU_2293573_0_0_1"/>
<dbReference type="STRING" id="441959.B8MUI0"/>
<dbReference type="PhylomeDB" id="B8MUI0"/>
<sequence>MTNSREEIGYILSFSDRLRPLEEADGFNTKDKVTQAEELLATHFTPIPKSLKHEGTQSQREPIHIPHLMIEKIKRKAPGDDGLPAMIPEARAYSSNDGFDD</sequence>
<protein>
    <submittedName>
        <fullName evidence="2">Uncharacterized protein</fullName>
    </submittedName>
</protein>
<dbReference type="OrthoDB" id="5088468at2759"/>
<evidence type="ECO:0000313" key="3">
    <source>
        <dbReference type="Proteomes" id="UP000001745"/>
    </source>
</evidence>
<dbReference type="RefSeq" id="XP_002488608.1">
    <property type="nucleotide sequence ID" value="XM_002488563.1"/>
</dbReference>